<accession>A0ABW8TSM9</accession>
<dbReference type="RefSeq" id="WP_406764570.1">
    <property type="nucleotide sequence ID" value="NZ_JBJHZY010000001.1"/>
</dbReference>
<name>A0ABW8TSM9_9CLOT</name>
<keyword evidence="2" id="KW-1185">Reference proteome</keyword>
<evidence type="ECO:0008006" key="3">
    <source>
        <dbReference type="Google" id="ProtNLM"/>
    </source>
</evidence>
<sequence length="50" mass="5874">MLEITKKILISALIKLRIIKKIEDKNEKDLTPVHWFIVFFITSCLKDTVS</sequence>
<reference evidence="1 2" key="1">
    <citation type="submission" date="2024-11" db="EMBL/GenBank/DDBJ databases">
        <authorList>
            <person name="Heng Y.C."/>
            <person name="Lim A.C.H."/>
            <person name="Lee J.K.Y."/>
            <person name="Kittelmann S."/>
        </authorList>
    </citation>
    <scope>NUCLEOTIDE SEQUENCE [LARGE SCALE GENOMIC DNA]</scope>
    <source>
        <strain evidence="1 2">WILCCON 0202</strain>
    </source>
</reference>
<evidence type="ECO:0000313" key="2">
    <source>
        <dbReference type="Proteomes" id="UP001623661"/>
    </source>
</evidence>
<dbReference type="EMBL" id="JBJHZY010000001">
    <property type="protein sequence ID" value="MFL0267985.1"/>
    <property type="molecule type" value="Genomic_DNA"/>
</dbReference>
<proteinExistence type="predicted"/>
<gene>
    <name evidence="1" type="ORF">ACJDUH_07710</name>
</gene>
<comment type="caution">
    <text evidence="1">The sequence shown here is derived from an EMBL/GenBank/DDBJ whole genome shotgun (WGS) entry which is preliminary data.</text>
</comment>
<organism evidence="1 2">
    <name type="scientific">Candidatus Clostridium radicumherbarum</name>
    <dbReference type="NCBI Taxonomy" id="3381662"/>
    <lineage>
        <taxon>Bacteria</taxon>
        <taxon>Bacillati</taxon>
        <taxon>Bacillota</taxon>
        <taxon>Clostridia</taxon>
        <taxon>Eubacteriales</taxon>
        <taxon>Clostridiaceae</taxon>
        <taxon>Clostridium</taxon>
    </lineage>
</organism>
<dbReference type="Proteomes" id="UP001623661">
    <property type="component" value="Unassembled WGS sequence"/>
</dbReference>
<protein>
    <recommendedName>
        <fullName evidence="3">Transposase</fullName>
    </recommendedName>
</protein>
<evidence type="ECO:0000313" key="1">
    <source>
        <dbReference type="EMBL" id="MFL0267985.1"/>
    </source>
</evidence>